<feature type="compositionally biased region" description="Basic and acidic residues" evidence="1">
    <location>
        <begin position="520"/>
        <end position="532"/>
    </location>
</feature>
<organism evidence="2 3">
    <name type="scientific">Aduncisulcus paluster</name>
    <dbReference type="NCBI Taxonomy" id="2918883"/>
    <lineage>
        <taxon>Eukaryota</taxon>
        <taxon>Metamonada</taxon>
        <taxon>Carpediemonas-like organisms</taxon>
        <taxon>Aduncisulcus</taxon>
    </lineage>
</organism>
<evidence type="ECO:0000256" key="1">
    <source>
        <dbReference type="SAM" id="MobiDB-lite"/>
    </source>
</evidence>
<comment type="caution">
    <text evidence="2">The sequence shown here is derived from an EMBL/GenBank/DDBJ whole genome shotgun (WGS) entry which is preliminary data.</text>
</comment>
<dbReference type="Proteomes" id="UP001057375">
    <property type="component" value="Unassembled WGS sequence"/>
</dbReference>
<feature type="region of interest" description="Disordered" evidence="1">
    <location>
        <begin position="150"/>
        <end position="200"/>
    </location>
</feature>
<feature type="region of interest" description="Disordered" evidence="1">
    <location>
        <begin position="520"/>
        <end position="565"/>
    </location>
</feature>
<feature type="compositionally biased region" description="Basic and acidic residues" evidence="1">
    <location>
        <begin position="163"/>
        <end position="188"/>
    </location>
</feature>
<gene>
    <name evidence="2" type="ORF">ADUPG1_011044</name>
</gene>
<protein>
    <submittedName>
        <fullName evidence="2">Uncharacterized protein</fullName>
    </submittedName>
</protein>
<dbReference type="EMBL" id="BQXS01011822">
    <property type="protein sequence ID" value="GKT17134.1"/>
    <property type="molecule type" value="Genomic_DNA"/>
</dbReference>
<feature type="compositionally biased region" description="Pro residues" evidence="1">
    <location>
        <begin position="552"/>
        <end position="565"/>
    </location>
</feature>
<feature type="non-terminal residue" evidence="2">
    <location>
        <position position="695"/>
    </location>
</feature>
<feature type="compositionally biased region" description="Low complexity" evidence="1">
    <location>
        <begin position="667"/>
        <end position="681"/>
    </location>
</feature>
<feature type="compositionally biased region" description="Basic and acidic residues" evidence="1">
    <location>
        <begin position="632"/>
        <end position="659"/>
    </location>
</feature>
<reference evidence="2" key="1">
    <citation type="submission" date="2022-03" db="EMBL/GenBank/DDBJ databases">
        <title>Draft genome sequence of Aduncisulcus paluster, a free-living microaerophilic Fornicata.</title>
        <authorList>
            <person name="Yuyama I."/>
            <person name="Kume K."/>
            <person name="Tamura T."/>
            <person name="Inagaki Y."/>
            <person name="Hashimoto T."/>
        </authorList>
    </citation>
    <scope>NUCLEOTIDE SEQUENCE</scope>
    <source>
        <strain evidence="2">NY0171</strain>
    </source>
</reference>
<keyword evidence="3" id="KW-1185">Reference proteome</keyword>
<evidence type="ECO:0000313" key="3">
    <source>
        <dbReference type="Proteomes" id="UP001057375"/>
    </source>
</evidence>
<accession>A0ABQ5JXY6</accession>
<evidence type="ECO:0000313" key="2">
    <source>
        <dbReference type="EMBL" id="GKT17134.1"/>
    </source>
</evidence>
<proteinExistence type="predicted"/>
<sequence>MIDLLVNVVSLDGVERVWTYGGDGGKMRNAVHLDHLSFLSHPGQLCNIHYNKMKNKMERSGGEATHNEEEDEKMDSTLVEQLMILKKNRKDGEENGQEQCISLLEGLSIFLAQCSSSEYASTVAEQVCIDEAKSVIAMLLEWRETLTHKEVKEEKEEEEEEEKVEKEEKVEEGMEPEREGKEREGTEKEEQEEDASFSPSISSSLVIPSLLLLHPIILSFPSDSDSVDEFFESFDTLCEVTFKVVTDMIENGTANVKACMNTLSIRHLLMGYLHQIKSIMDEKVPKIATSDSSGCLDVLVPLIFVMKENILNALSSIVKSLEFCLAIVTPEVEDIDSKDSSSSALFSTLSFTRRYLEQCMSISVRMRKMIKIGIGSLKGIIKSFIMKNVTSKTIEELVWNDDDNQPVCDDQIDGVDINRSCSINGSSFKLSHSSYLYAIWAVFHLVGPDNNVLRRLFDVFLSGMYCESRYKRKIVVSAIKLFFFTIKRLGSEDYYKTILMYFVKLLCALFVPPEEKDKMDISQQEATEKEEKDEKEEKEEKEVLESGNNTSVPPPPPPPPMSLLPPVPLTSLPSISCLLFSLALLIDMLDRASRETIGYSLQKCSIADGIVSIRSKKEMIIQLCWKERRQAERERKKQEEVERRKEEELERQEAQEALRQKKGFAESSYPVSPSSSLFSSVDNDPKLSVDDTVMP</sequence>
<feature type="region of interest" description="Disordered" evidence="1">
    <location>
        <begin position="632"/>
        <end position="695"/>
    </location>
</feature>
<name>A0ABQ5JXY6_9EUKA</name>